<dbReference type="RefSeq" id="WP_358356302.1">
    <property type="nucleotide sequence ID" value="NZ_JBEZFP010000055.1"/>
</dbReference>
<sequence>MANPVWHTELQIRLDLTRPDLGHPDMPDLWERLRADKREPARRRGLRCAGICWDRGVEAYMYLRERNGLREAVHLSEAHQQLHFTPTSPEHKAYQERLVRTAEEAGHRAKTEVSSPGRRIRSDVLIEGAGGIVVRGEVQVSDVSAPNIAYRRRVGEELGYVQIWHTDKRDLSARSDTWWTRADVLPPEAILGRRDLEIRSGFRRLTWDRCGVLRGLPCPDRRSGYCGGLHPKHEPAAIGLDSLVRGASSGLLAPIEFQLTPTSRIHRIWVTAADRDRYLDGGGPASPEPEAAAASHASRGGPTCRPALCVGGCGRTVSLLDSTGSRRCWHCTQPARPQRPAGSCAWCGSTEGVRLYAAGRRCRSHTPAALAEAEEPGRDAYCPPRICWCGNCPHAGARQARDH</sequence>
<evidence type="ECO:0000313" key="2">
    <source>
        <dbReference type="Proteomes" id="UP001551482"/>
    </source>
</evidence>
<organism evidence="1 2">
    <name type="scientific">Streptodolium elevatio</name>
    <dbReference type="NCBI Taxonomy" id="3157996"/>
    <lineage>
        <taxon>Bacteria</taxon>
        <taxon>Bacillati</taxon>
        <taxon>Actinomycetota</taxon>
        <taxon>Actinomycetes</taxon>
        <taxon>Kitasatosporales</taxon>
        <taxon>Streptomycetaceae</taxon>
        <taxon>Streptodolium</taxon>
    </lineage>
</organism>
<gene>
    <name evidence="1" type="ORF">AB0C36_21435</name>
</gene>
<accession>A0ABV3DJY2</accession>
<dbReference type="EMBL" id="JBEZFP010000055">
    <property type="protein sequence ID" value="MEU8136064.1"/>
    <property type="molecule type" value="Genomic_DNA"/>
</dbReference>
<evidence type="ECO:0000313" key="1">
    <source>
        <dbReference type="EMBL" id="MEU8136064.1"/>
    </source>
</evidence>
<keyword evidence="2" id="KW-1185">Reference proteome</keyword>
<protein>
    <submittedName>
        <fullName evidence="1">Uncharacterized protein</fullName>
    </submittedName>
</protein>
<comment type="caution">
    <text evidence="1">The sequence shown here is derived from an EMBL/GenBank/DDBJ whole genome shotgun (WGS) entry which is preliminary data.</text>
</comment>
<proteinExistence type="predicted"/>
<name>A0ABV3DJY2_9ACTN</name>
<reference evidence="1 2" key="1">
    <citation type="submission" date="2024-06" db="EMBL/GenBank/DDBJ databases">
        <title>The Natural Products Discovery Center: Release of the First 8490 Sequenced Strains for Exploring Actinobacteria Biosynthetic Diversity.</title>
        <authorList>
            <person name="Kalkreuter E."/>
            <person name="Kautsar S.A."/>
            <person name="Yang D."/>
            <person name="Bader C.D."/>
            <person name="Teijaro C.N."/>
            <person name="Fluegel L."/>
            <person name="Davis C.M."/>
            <person name="Simpson J.R."/>
            <person name="Lauterbach L."/>
            <person name="Steele A.D."/>
            <person name="Gui C."/>
            <person name="Meng S."/>
            <person name="Li G."/>
            <person name="Viehrig K."/>
            <person name="Ye F."/>
            <person name="Su P."/>
            <person name="Kiefer A.F."/>
            <person name="Nichols A."/>
            <person name="Cepeda A.J."/>
            <person name="Yan W."/>
            <person name="Fan B."/>
            <person name="Jiang Y."/>
            <person name="Adhikari A."/>
            <person name="Zheng C.-J."/>
            <person name="Schuster L."/>
            <person name="Cowan T.M."/>
            <person name="Smanski M.J."/>
            <person name="Chevrette M.G."/>
            <person name="De Carvalho L.P.S."/>
            <person name="Shen B."/>
        </authorList>
    </citation>
    <scope>NUCLEOTIDE SEQUENCE [LARGE SCALE GENOMIC DNA]</scope>
    <source>
        <strain evidence="1 2">NPDC048946</strain>
    </source>
</reference>
<dbReference type="Proteomes" id="UP001551482">
    <property type="component" value="Unassembled WGS sequence"/>
</dbReference>